<reference evidence="2 3" key="1">
    <citation type="submission" date="2016-10" db="EMBL/GenBank/DDBJ databases">
        <authorList>
            <person name="de Groot N.N."/>
        </authorList>
    </citation>
    <scope>NUCLEOTIDE SEQUENCE [LARGE SCALE GENOMIC DNA]</scope>
    <source>
        <strain evidence="2 3">Nl14</strain>
    </source>
</reference>
<dbReference type="InterPro" id="IPR002068">
    <property type="entry name" value="A-crystallin/Hsp20_dom"/>
</dbReference>
<protein>
    <submittedName>
        <fullName evidence="2">HSP20 family protein</fullName>
    </submittedName>
</protein>
<dbReference type="RefSeq" id="WP_256210588.1">
    <property type="nucleotide sequence ID" value="NZ_FPBZ01000035.1"/>
</dbReference>
<sequence>MMDSLKDAGKNISRGLSRTLDQIAEGWRDLVHHSSNALTHFVRRKEDEGNKEQGTTALPVFRSWSLLAGDMEETDKEIVVRIEVPGMEKKDCQITLDGRMLYLKGEKCFERSSSHSTYHVMERAYGIFERAIPLPCEGGCGQGTSGVYEWCFDCSVAQTRWHARTVYFYIIK</sequence>
<accession>A0A1I7IZV7</accession>
<evidence type="ECO:0000259" key="1">
    <source>
        <dbReference type="Pfam" id="PF00011"/>
    </source>
</evidence>
<organism evidence="2 3">
    <name type="scientific">Nitrosospira multiformis</name>
    <dbReference type="NCBI Taxonomy" id="1231"/>
    <lineage>
        <taxon>Bacteria</taxon>
        <taxon>Pseudomonadati</taxon>
        <taxon>Pseudomonadota</taxon>
        <taxon>Betaproteobacteria</taxon>
        <taxon>Nitrosomonadales</taxon>
        <taxon>Nitrosomonadaceae</taxon>
        <taxon>Nitrosospira</taxon>
    </lineage>
</organism>
<dbReference type="Gene3D" id="2.60.40.790">
    <property type="match status" value="1"/>
</dbReference>
<dbReference type="EMBL" id="FPBZ01000035">
    <property type="protein sequence ID" value="SFU78458.1"/>
    <property type="molecule type" value="Genomic_DNA"/>
</dbReference>
<dbReference type="CDD" id="cd06464">
    <property type="entry name" value="ACD_sHsps-like"/>
    <property type="match status" value="1"/>
</dbReference>
<dbReference type="Proteomes" id="UP000182649">
    <property type="component" value="Unassembled WGS sequence"/>
</dbReference>
<dbReference type="SUPFAM" id="SSF49764">
    <property type="entry name" value="HSP20-like chaperones"/>
    <property type="match status" value="1"/>
</dbReference>
<proteinExistence type="predicted"/>
<feature type="domain" description="SHSP" evidence="1">
    <location>
        <begin position="70"/>
        <end position="135"/>
    </location>
</feature>
<dbReference type="AlphaFoldDB" id="A0A1I7IZV7"/>
<evidence type="ECO:0000313" key="2">
    <source>
        <dbReference type="EMBL" id="SFU78458.1"/>
    </source>
</evidence>
<dbReference type="Pfam" id="PF00011">
    <property type="entry name" value="HSP20"/>
    <property type="match status" value="1"/>
</dbReference>
<evidence type="ECO:0000313" key="3">
    <source>
        <dbReference type="Proteomes" id="UP000182649"/>
    </source>
</evidence>
<gene>
    <name evidence="2" type="ORF">SAMN05216417_1358</name>
</gene>
<dbReference type="InterPro" id="IPR008978">
    <property type="entry name" value="HSP20-like_chaperone"/>
</dbReference>
<name>A0A1I7IZV7_9PROT</name>